<keyword evidence="1" id="KW-0812">Transmembrane</keyword>
<accession>A0ABR7BRQ1</accession>
<keyword evidence="1" id="KW-1133">Transmembrane helix</keyword>
<feature type="transmembrane region" description="Helical" evidence="1">
    <location>
        <begin position="105"/>
        <end position="126"/>
    </location>
</feature>
<feature type="transmembrane region" description="Helical" evidence="1">
    <location>
        <begin position="62"/>
        <end position="85"/>
    </location>
</feature>
<feature type="transmembrane region" description="Helical" evidence="1">
    <location>
        <begin position="138"/>
        <end position="160"/>
    </location>
</feature>
<feature type="transmembrane region" description="Helical" evidence="1">
    <location>
        <begin position="25"/>
        <end position="50"/>
    </location>
</feature>
<proteinExistence type="predicted"/>
<gene>
    <name evidence="2" type="ORF">H8S61_08745</name>
</gene>
<organism evidence="2 3">
    <name type="scientific">Eggerthella hominis</name>
    <dbReference type="NCBI Taxonomy" id="2763043"/>
    <lineage>
        <taxon>Bacteria</taxon>
        <taxon>Bacillati</taxon>
        <taxon>Actinomycetota</taxon>
        <taxon>Coriobacteriia</taxon>
        <taxon>Eggerthellales</taxon>
        <taxon>Eggerthellaceae</taxon>
        <taxon>Eggerthella</taxon>
    </lineage>
</organism>
<protein>
    <recommendedName>
        <fullName evidence="4">DUF2975 domain-containing protein</fullName>
    </recommendedName>
</protein>
<dbReference type="Proteomes" id="UP000622448">
    <property type="component" value="Unassembled WGS sequence"/>
</dbReference>
<keyword evidence="1" id="KW-0472">Membrane</keyword>
<evidence type="ECO:0000313" key="2">
    <source>
        <dbReference type="EMBL" id="MBC5584283.1"/>
    </source>
</evidence>
<keyword evidence="3" id="KW-1185">Reference proteome</keyword>
<evidence type="ECO:0000313" key="3">
    <source>
        <dbReference type="Proteomes" id="UP000622448"/>
    </source>
</evidence>
<reference evidence="2 3" key="1">
    <citation type="submission" date="2020-08" db="EMBL/GenBank/DDBJ databases">
        <title>Genome public.</title>
        <authorList>
            <person name="Liu C."/>
            <person name="Sun Q."/>
        </authorList>
    </citation>
    <scope>NUCLEOTIDE SEQUENCE [LARGE SCALE GENOMIC DNA]</scope>
    <source>
        <strain evidence="2 3">NSJ-70</strain>
    </source>
</reference>
<sequence>MLDADAEETGRLLVKTQKICRLIRFAMIVVFVFLCVWWFVSSCVMAYTLLNPELFDNPVTGLSLAIYAVSGVAMAIVCVTLIKIFQEASKGRSPFTMLQVGRLRLVAAALLGYALLEFVMTCTASLTQQGWMGSSLNGAPTLNLFPIVAAGVVFAFSFVFKYGVLLQEFSDDTL</sequence>
<dbReference type="EMBL" id="JACOOA010000003">
    <property type="protein sequence ID" value="MBC5584283.1"/>
    <property type="molecule type" value="Genomic_DNA"/>
</dbReference>
<dbReference type="RefSeq" id="WP_186938716.1">
    <property type="nucleotide sequence ID" value="NZ_JACOOA010000003.1"/>
</dbReference>
<comment type="caution">
    <text evidence="2">The sequence shown here is derived from an EMBL/GenBank/DDBJ whole genome shotgun (WGS) entry which is preliminary data.</text>
</comment>
<name>A0ABR7BRQ1_9ACTN</name>
<evidence type="ECO:0008006" key="4">
    <source>
        <dbReference type="Google" id="ProtNLM"/>
    </source>
</evidence>
<evidence type="ECO:0000256" key="1">
    <source>
        <dbReference type="SAM" id="Phobius"/>
    </source>
</evidence>